<reference evidence="2" key="1">
    <citation type="submission" date="2021-07" db="EMBL/GenBank/DDBJ databases">
        <authorList>
            <person name="Durling M."/>
        </authorList>
    </citation>
    <scope>NUCLEOTIDE SEQUENCE</scope>
</reference>
<accession>A0A9N9M6L7</accession>
<organism evidence="2 3">
    <name type="scientific">Hymenoscyphus albidus</name>
    <dbReference type="NCBI Taxonomy" id="595503"/>
    <lineage>
        <taxon>Eukaryota</taxon>
        <taxon>Fungi</taxon>
        <taxon>Dikarya</taxon>
        <taxon>Ascomycota</taxon>
        <taxon>Pezizomycotina</taxon>
        <taxon>Leotiomycetes</taxon>
        <taxon>Helotiales</taxon>
        <taxon>Helotiaceae</taxon>
        <taxon>Hymenoscyphus</taxon>
    </lineage>
</organism>
<comment type="caution">
    <text evidence="2">The sequence shown here is derived from an EMBL/GenBank/DDBJ whole genome shotgun (WGS) entry which is preliminary data.</text>
</comment>
<evidence type="ECO:0000313" key="3">
    <source>
        <dbReference type="Proteomes" id="UP000701801"/>
    </source>
</evidence>
<evidence type="ECO:0000256" key="1">
    <source>
        <dbReference type="SAM" id="SignalP"/>
    </source>
</evidence>
<dbReference type="Proteomes" id="UP000701801">
    <property type="component" value="Unassembled WGS sequence"/>
</dbReference>
<dbReference type="AlphaFoldDB" id="A0A9N9M6L7"/>
<gene>
    <name evidence="2" type="ORF">HYALB_00003008</name>
</gene>
<sequence>MHLQIILLAITSLFLAITEGAPQPFNEVDGETEIVVSFYPSQNFDDVNQLRPGVFAVFPLNKQTIITNAFVQNVTNGNMRFVDAIP</sequence>
<proteinExistence type="predicted"/>
<keyword evidence="1" id="KW-0732">Signal</keyword>
<feature type="signal peptide" evidence="1">
    <location>
        <begin position="1"/>
        <end position="20"/>
    </location>
</feature>
<evidence type="ECO:0000313" key="2">
    <source>
        <dbReference type="EMBL" id="CAG8984066.1"/>
    </source>
</evidence>
<name>A0A9N9M6L7_9HELO</name>
<dbReference type="OrthoDB" id="10471749at2759"/>
<protein>
    <submittedName>
        <fullName evidence="2">Uncharacterized protein</fullName>
    </submittedName>
</protein>
<dbReference type="EMBL" id="CAJVRM010000749">
    <property type="protein sequence ID" value="CAG8984066.1"/>
    <property type="molecule type" value="Genomic_DNA"/>
</dbReference>
<feature type="chain" id="PRO_5040282818" evidence="1">
    <location>
        <begin position="21"/>
        <end position="86"/>
    </location>
</feature>
<keyword evidence="3" id="KW-1185">Reference proteome</keyword>